<reference evidence="2 3" key="1">
    <citation type="submission" date="2015-02" db="EMBL/GenBank/DDBJ databases">
        <title>Draft genome sequence of Kitasatospora griseola MF730-N6, a bafilomycin, terpentecin and satosporin producer.</title>
        <authorList>
            <person name="Arens J.C."/>
            <person name="Haltli B."/>
            <person name="Kerr R.G."/>
        </authorList>
    </citation>
    <scope>NUCLEOTIDE SEQUENCE [LARGE SCALE GENOMIC DNA]</scope>
    <source>
        <strain evidence="2 3">MF730-N6</strain>
    </source>
</reference>
<dbReference type="PATRIC" id="fig|2064.6.peg.2435"/>
<keyword evidence="3" id="KW-1185">Reference proteome</keyword>
<gene>
    <name evidence="2" type="ORF">TR51_11355</name>
</gene>
<accession>A0A0D0PWQ7</accession>
<evidence type="ECO:0000313" key="3">
    <source>
        <dbReference type="Proteomes" id="UP000032066"/>
    </source>
</evidence>
<sequence>MAVPTPDLLLFPHCDLHLALTGAPPLTVTLATREVAVPMANGYTVTAVPPGQCVFEFFAPFKDKGHRFDGLPTYDSTTGRITATTPGVFLFQAHVGTQYLVGRLQVHRSVVGWWFGNDSITTALDTTVAHAQPSLYAKFSDDAGAGTDLIGDITGHGYVQLVPADTRQLVVSPTGRLRGVLPTQPGAPWVLSGLFPGLGGAQLLNVWVVDYAAQHALTSEAGGSDPATLADKHNVLFLAEGFRDQDRAKFDALVTRAVHEMFEKPAHEPYGMLRGSFNVFKSFTASQQHTVTCGYRVAAGEERIEAGQAKGTGFPIPSNQIGGGPVYTLEELVRRVGLPMRGDQRTNLVATWQAQDLDIDPAKITDGLVNAWKQHQSIGILHARDTFFGLRLGQRLADRFSGNGPVAKPAADTVGDPGVKAFVARLYEFYRTRSTRNLVLDPRRHPPELYMDPSELNPATTLMRYIGSLKVTDPPAAVGAVWQPDDQKYQPSRGLVALIANDGLDGGTNFNVRTVTAQTVNTVQGVAYVYANATDKRELRRDPPADTEVNFDEVIDTVSHEFGHSFNLLDEYEEFRGDGGPDEEKPADLPGDNVSRLGFLRVGPAPDDRHIDPGKVKWFQLPRISTAAALLADSVNVTSPAAGLKLTIGTRNTAEWQQVQKLAAEVRLRNFGIAPGGQQLPLDITPAHYLEGLSVAQVLPGEGAIVLTKAGTTTFPTFQKGSIVFVPLKDKQHQPLMVVEPEVLAFLRANHNPLNQDPNHDDTNPKEDNPVDIPDFSPPCKSARTIGIYEGADTFAGAHYRPTGRCKMRMETDFCHVCAWLIVNRVDPTFHALLDRKFYPESKAEKKKHE</sequence>
<dbReference type="STRING" id="2064.TR51_11355"/>
<organism evidence="2 3">
    <name type="scientific">Kitasatospora griseola</name>
    <name type="common">Streptomyces griseolosporeus</name>
    <dbReference type="NCBI Taxonomy" id="2064"/>
    <lineage>
        <taxon>Bacteria</taxon>
        <taxon>Bacillati</taxon>
        <taxon>Actinomycetota</taxon>
        <taxon>Actinomycetes</taxon>
        <taxon>Kitasatosporales</taxon>
        <taxon>Streptomycetaceae</taxon>
        <taxon>Kitasatospora</taxon>
    </lineage>
</organism>
<dbReference type="EMBL" id="JXZB01000002">
    <property type="protein sequence ID" value="KIQ64752.1"/>
    <property type="molecule type" value="Genomic_DNA"/>
</dbReference>
<name>A0A0D0PWQ7_KITGR</name>
<dbReference type="RefSeq" id="WP_043910561.1">
    <property type="nucleotide sequence ID" value="NZ_JXZB01000002.1"/>
</dbReference>
<protein>
    <submittedName>
        <fullName evidence="2">Uncharacterized protein</fullName>
    </submittedName>
</protein>
<evidence type="ECO:0000256" key="1">
    <source>
        <dbReference type="SAM" id="MobiDB-lite"/>
    </source>
</evidence>
<dbReference type="InterPro" id="IPR024079">
    <property type="entry name" value="MetalloPept_cat_dom_sf"/>
</dbReference>
<dbReference type="GO" id="GO:0008237">
    <property type="term" value="F:metallopeptidase activity"/>
    <property type="evidence" value="ECO:0007669"/>
    <property type="project" value="InterPro"/>
</dbReference>
<evidence type="ECO:0000313" key="2">
    <source>
        <dbReference type="EMBL" id="KIQ64752.1"/>
    </source>
</evidence>
<feature type="compositionally biased region" description="Basic and acidic residues" evidence="1">
    <location>
        <begin position="758"/>
        <end position="769"/>
    </location>
</feature>
<dbReference type="Gene3D" id="3.40.390.10">
    <property type="entry name" value="Collagenase (Catalytic Domain)"/>
    <property type="match status" value="3"/>
</dbReference>
<proteinExistence type="predicted"/>
<dbReference type="Proteomes" id="UP000032066">
    <property type="component" value="Unassembled WGS sequence"/>
</dbReference>
<dbReference type="AlphaFoldDB" id="A0A0D0PWQ7"/>
<comment type="caution">
    <text evidence="2">The sequence shown here is derived from an EMBL/GenBank/DDBJ whole genome shotgun (WGS) entry which is preliminary data.</text>
</comment>
<dbReference type="OrthoDB" id="3655355at2"/>
<feature type="region of interest" description="Disordered" evidence="1">
    <location>
        <begin position="751"/>
        <end position="773"/>
    </location>
</feature>